<dbReference type="InterPro" id="IPR017972">
    <property type="entry name" value="Cyt_P450_CS"/>
</dbReference>
<keyword evidence="12" id="KW-1185">Reference proteome</keyword>
<dbReference type="Pfam" id="PF00067">
    <property type="entry name" value="p450"/>
    <property type="match status" value="1"/>
</dbReference>
<proteinExistence type="inferred from homology"/>
<evidence type="ECO:0000256" key="9">
    <source>
        <dbReference type="SAM" id="Phobius"/>
    </source>
</evidence>
<dbReference type="GO" id="GO:0016705">
    <property type="term" value="F:oxidoreductase activity, acting on paired donors, with incorporation or reduction of molecular oxygen"/>
    <property type="evidence" value="ECO:0007669"/>
    <property type="project" value="InterPro"/>
</dbReference>
<evidence type="ECO:0000259" key="10">
    <source>
        <dbReference type="Pfam" id="PF05368"/>
    </source>
</evidence>
<dbReference type="Gene3D" id="3.40.50.720">
    <property type="entry name" value="NAD(P)-binding Rossmann-like Domain"/>
    <property type="match status" value="1"/>
</dbReference>
<gene>
    <name evidence="11" type="ORF">N7530_009480</name>
</gene>
<keyword evidence="3 8" id="KW-0349">Heme</keyword>
<evidence type="ECO:0000313" key="11">
    <source>
        <dbReference type="EMBL" id="KAJ5465693.1"/>
    </source>
</evidence>
<dbReference type="InterPro" id="IPR050121">
    <property type="entry name" value="Cytochrome_P450_monoxygenase"/>
</dbReference>
<dbReference type="PANTHER" id="PTHR24305">
    <property type="entry name" value="CYTOCHROME P450"/>
    <property type="match status" value="1"/>
</dbReference>
<keyword evidence="9" id="KW-1133">Transmembrane helix</keyword>
<comment type="similarity">
    <text evidence="2">Belongs to the cytochrome P450 family.</text>
</comment>
<dbReference type="Gene3D" id="3.90.25.10">
    <property type="entry name" value="UDP-galactose 4-epimerase, domain 1"/>
    <property type="match status" value="1"/>
</dbReference>
<reference evidence="11" key="2">
    <citation type="journal article" date="2023" name="IMA Fungus">
        <title>Comparative genomic study of the Penicillium genus elucidates a diverse pangenome and 15 lateral gene transfer events.</title>
        <authorList>
            <person name="Petersen C."/>
            <person name="Sorensen T."/>
            <person name="Nielsen M.R."/>
            <person name="Sondergaard T.E."/>
            <person name="Sorensen J.L."/>
            <person name="Fitzpatrick D.A."/>
            <person name="Frisvad J.C."/>
            <person name="Nielsen K.L."/>
        </authorList>
    </citation>
    <scope>NUCLEOTIDE SEQUENCE</scope>
    <source>
        <strain evidence="11">IBT 17660</strain>
    </source>
</reference>
<dbReference type="OrthoDB" id="1470350at2759"/>
<dbReference type="Gene3D" id="1.10.630.10">
    <property type="entry name" value="Cytochrome P450"/>
    <property type="match status" value="1"/>
</dbReference>
<dbReference type="InterPro" id="IPR001128">
    <property type="entry name" value="Cyt_P450"/>
</dbReference>
<dbReference type="PROSITE" id="PS00086">
    <property type="entry name" value="CYTOCHROME_P450"/>
    <property type="match status" value="1"/>
</dbReference>
<accession>A0A9W9WIJ9</accession>
<evidence type="ECO:0000256" key="4">
    <source>
        <dbReference type="ARBA" id="ARBA00022723"/>
    </source>
</evidence>
<evidence type="ECO:0000256" key="8">
    <source>
        <dbReference type="PIRSR" id="PIRSR602401-1"/>
    </source>
</evidence>
<dbReference type="PANTHER" id="PTHR24305:SF210">
    <property type="entry name" value="CYTOCHROME P450 MONOOXYGENASE ASQL-RELATED"/>
    <property type="match status" value="1"/>
</dbReference>
<dbReference type="InterPro" id="IPR036291">
    <property type="entry name" value="NAD(P)-bd_dom_sf"/>
</dbReference>
<dbReference type="PRINTS" id="PR00385">
    <property type="entry name" value="P450"/>
</dbReference>
<evidence type="ECO:0000256" key="5">
    <source>
        <dbReference type="ARBA" id="ARBA00023002"/>
    </source>
</evidence>
<dbReference type="Pfam" id="PF05368">
    <property type="entry name" value="NmrA"/>
    <property type="match status" value="1"/>
</dbReference>
<protein>
    <recommendedName>
        <fullName evidence="10">NmrA-like domain-containing protein</fullName>
    </recommendedName>
</protein>
<feature type="transmembrane region" description="Helical" evidence="9">
    <location>
        <begin position="6"/>
        <end position="28"/>
    </location>
</feature>
<dbReference type="EMBL" id="JAPWDO010000006">
    <property type="protein sequence ID" value="KAJ5465693.1"/>
    <property type="molecule type" value="Genomic_DNA"/>
</dbReference>
<dbReference type="GO" id="GO:0020037">
    <property type="term" value="F:heme binding"/>
    <property type="evidence" value="ECO:0007669"/>
    <property type="project" value="InterPro"/>
</dbReference>
<organism evidence="11 12">
    <name type="scientific">Penicillium desertorum</name>
    <dbReference type="NCBI Taxonomy" id="1303715"/>
    <lineage>
        <taxon>Eukaryota</taxon>
        <taxon>Fungi</taxon>
        <taxon>Dikarya</taxon>
        <taxon>Ascomycota</taxon>
        <taxon>Pezizomycotina</taxon>
        <taxon>Eurotiomycetes</taxon>
        <taxon>Eurotiomycetidae</taxon>
        <taxon>Eurotiales</taxon>
        <taxon>Aspergillaceae</taxon>
        <taxon>Penicillium</taxon>
    </lineage>
</organism>
<feature type="binding site" description="axial binding residue" evidence="8">
    <location>
        <position position="437"/>
    </location>
    <ligand>
        <name>heme</name>
        <dbReference type="ChEBI" id="CHEBI:30413"/>
    </ligand>
    <ligandPart>
        <name>Fe</name>
        <dbReference type="ChEBI" id="CHEBI:18248"/>
    </ligandPart>
</feature>
<dbReference type="CDD" id="cd11058">
    <property type="entry name" value="CYP60B-like"/>
    <property type="match status" value="1"/>
</dbReference>
<evidence type="ECO:0000256" key="6">
    <source>
        <dbReference type="ARBA" id="ARBA00023004"/>
    </source>
</evidence>
<dbReference type="AlphaFoldDB" id="A0A9W9WIJ9"/>
<name>A0A9W9WIJ9_9EURO</name>
<evidence type="ECO:0000256" key="1">
    <source>
        <dbReference type="ARBA" id="ARBA00001971"/>
    </source>
</evidence>
<dbReference type="SUPFAM" id="SSF51735">
    <property type="entry name" value="NAD(P)-binding Rossmann-fold domains"/>
    <property type="match status" value="1"/>
</dbReference>
<dbReference type="PRINTS" id="PR00463">
    <property type="entry name" value="EP450I"/>
</dbReference>
<dbReference type="InterPro" id="IPR008030">
    <property type="entry name" value="NmrA-like"/>
</dbReference>
<dbReference type="GO" id="GO:0005506">
    <property type="term" value="F:iron ion binding"/>
    <property type="evidence" value="ECO:0007669"/>
    <property type="project" value="InterPro"/>
</dbReference>
<keyword evidence="9" id="KW-0472">Membrane</keyword>
<dbReference type="Proteomes" id="UP001147760">
    <property type="component" value="Unassembled WGS sequence"/>
</dbReference>
<dbReference type="GO" id="GO:0004497">
    <property type="term" value="F:monooxygenase activity"/>
    <property type="evidence" value="ECO:0007669"/>
    <property type="project" value="UniProtKB-KW"/>
</dbReference>
<keyword evidence="4 8" id="KW-0479">Metal-binding</keyword>
<evidence type="ECO:0000313" key="12">
    <source>
        <dbReference type="Proteomes" id="UP001147760"/>
    </source>
</evidence>
<evidence type="ECO:0000256" key="2">
    <source>
        <dbReference type="ARBA" id="ARBA00010617"/>
    </source>
</evidence>
<keyword evidence="7" id="KW-0503">Monooxygenase</keyword>
<dbReference type="GO" id="GO:0043386">
    <property type="term" value="P:mycotoxin biosynthetic process"/>
    <property type="evidence" value="ECO:0007669"/>
    <property type="project" value="UniProtKB-ARBA"/>
</dbReference>
<evidence type="ECO:0000256" key="7">
    <source>
        <dbReference type="ARBA" id="ARBA00023033"/>
    </source>
</evidence>
<keyword evidence="9" id="KW-0812">Transmembrane</keyword>
<feature type="domain" description="NmrA-like" evidence="10">
    <location>
        <begin position="497"/>
        <end position="637"/>
    </location>
</feature>
<dbReference type="InterPro" id="IPR036396">
    <property type="entry name" value="Cyt_P450_sf"/>
</dbReference>
<dbReference type="InterPro" id="IPR002401">
    <property type="entry name" value="Cyt_P450_E_grp-I"/>
</dbReference>
<dbReference type="SUPFAM" id="SSF48264">
    <property type="entry name" value="Cytochrome P450"/>
    <property type="match status" value="1"/>
</dbReference>
<comment type="caution">
    <text evidence="11">The sequence shown here is derived from an EMBL/GenBank/DDBJ whole genome shotgun (WGS) entry which is preliminary data.</text>
</comment>
<evidence type="ECO:0000256" key="3">
    <source>
        <dbReference type="ARBA" id="ARBA00022617"/>
    </source>
</evidence>
<sequence length="722" mass="81505">MQLLEWVVALTGLWIISHLCLAIYNVFFHPLRNYPGPKLDAATGLVYVYHMVRGNSCKYLAGLHEKYGEVVRAGPNEISYMTVSANKTIFGNKTTEKMSFEKNPAVYIQGEGTAQNILFASTGEHPRFKKLMSPAFSEQAIKEQEPTIQQYTSMMIDALRNNRSGDACYPDANGIANIGAWCNFLIFDILSCLSFGKPIGCLEMADYHEWANVIFGAMKHSHFLQCAHRLKPYHRLLEKLIPGDISGPYETHMQNVRKNLRERETMENLARADFASFIPKGMSEDELVDNVNILATAGSETTATTLSSLFYYLTHNPDSYQKLVDEVRSTFSSEEEITFNAVASLKYLKAVIQETFRIHPSVPVGLHRITPKAGSYIDGKWVPGGTWVSVALLAAYRSPRYWKRPEDFLPERWLEDPEFASDNRQIWAPFSIGPRKCIGINLAYLNMRLIVTRLLWNFDFDPQPDNVDPHELKEYGVWQGQVPLNLKIRDARASGPPCSEMTNGKVSMKAMDMKYKTEQYLRGLGVFKSVLPLGPGWFLENFLSKEVAPVFGGFPYFPNDAGLLVFSTPCWGGKEDVPWLSISEDFGDIVQGALLDPETWNGHFIHGLSDIRSFKELTEDFQEVTSRRATWSPIQPSWEEFQTHGIHELEDVKLMFGFTQITGGKYFGTTTESHTASKLKKATAVALGYPEDKHGLVTVKEWFAARFGNATWCKDNGITECA</sequence>
<reference evidence="11" key="1">
    <citation type="submission" date="2022-12" db="EMBL/GenBank/DDBJ databases">
        <authorList>
            <person name="Petersen C."/>
        </authorList>
    </citation>
    <scope>NUCLEOTIDE SEQUENCE</scope>
    <source>
        <strain evidence="11">IBT 17660</strain>
    </source>
</reference>
<keyword evidence="6 8" id="KW-0408">Iron</keyword>
<comment type="cofactor">
    <cofactor evidence="1 8">
        <name>heme</name>
        <dbReference type="ChEBI" id="CHEBI:30413"/>
    </cofactor>
</comment>
<keyword evidence="5" id="KW-0560">Oxidoreductase</keyword>